<dbReference type="Proteomes" id="UP000051612">
    <property type="component" value="Unassembled WGS sequence"/>
</dbReference>
<organism evidence="7 8">
    <name type="scientific">Ligilactobacillus murinus DSM 20452 = NBRC 14221</name>
    <dbReference type="NCBI Taxonomy" id="1423772"/>
    <lineage>
        <taxon>Bacteria</taxon>
        <taxon>Bacillati</taxon>
        <taxon>Bacillota</taxon>
        <taxon>Bacilli</taxon>
        <taxon>Lactobacillales</taxon>
        <taxon>Lactobacillaceae</taxon>
        <taxon>Ligilactobacillus</taxon>
    </lineage>
</organism>
<comment type="similarity">
    <text evidence="2 6">Belongs to the peptidase C69 family.</text>
</comment>
<evidence type="ECO:0000256" key="3">
    <source>
        <dbReference type="ARBA" id="ARBA00022670"/>
    </source>
</evidence>
<dbReference type="Pfam" id="PF03577">
    <property type="entry name" value="Peptidase_C69"/>
    <property type="match status" value="1"/>
</dbReference>
<dbReference type="GO" id="GO:0016805">
    <property type="term" value="F:dipeptidase activity"/>
    <property type="evidence" value="ECO:0007669"/>
    <property type="project" value="UniProtKB-KW"/>
</dbReference>
<dbReference type="Gene3D" id="3.60.60.10">
    <property type="entry name" value="Penicillin V Acylase, Chain A"/>
    <property type="match status" value="1"/>
</dbReference>
<evidence type="ECO:0000313" key="7">
    <source>
        <dbReference type="EMBL" id="KRM70193.1"/>
    </source>
</evidence>
<sequence length="482" mass="54076">MKGRLFMTLYKSFEFSACTSILVGKKAMADGSTVIGRNEDAKSAWPKHMVIHPHQEFDAPQEFISKDNGFKMPLPQVRFKYSATPEWTDEFGLFEEDGINEYGVAMSATESAYANERVLGFDPLVKDGIGEEAMVTVVLPYVKTAREGVKRLGQIIEKYGTCESNGILFADQEEVWYLETGSGHHFVAQRIPDDCYAVVANQLAIQEIDFNDPANFIFSTGIQEFVATNHLNPDPTCFNFRNIFGTHELSDEIYSTPRVWDGQRYLTPSVKQDPMSEELPFIQRADRLLYMDDLKYVLGAHFQNTPYDPLGKAPEKNKFRPISLAKTQESHLLQLRPNLPVEIAGLHWVAMGVTAQSVFVPVYAGSTEVHPAYKVGQKTYSSDSAYWVYKLLGVLVDPHYAQFGPKVLDLKKELAIKFTQIIKQTDKKALTVNDPLALSELLTKASLEMQALGLSETQKLTAELITEATDLSPLNFKTDANL</sequence>
<dbReference type="NCBIfam" id="NF033678">
    <property type="entry name" value="C69_fam_dipept"/>
    <property type="match status" value="1"/>
</dbReference>
<reference evidence="7 8" key="1">
    <citation type="journal article" date="2015" name="Genome Announc.">
        <title>Expanding the biotechnology potential of lactobacilli through comparative genomics of 213 strains and associated genera.</title>
        <authorList>
            <person name="Sun Z."/>
            <person name="Harris H.M."/>
            <person name="McCann A."/>
            <person name="Guo C."/>
            <person name="Argimon S."/>
            <person name="Zhang W."/>
            <person name="Yang X."/>
            <person name="Jeffery I.B."/>
            <person name="Cooney J.C."/>
            <person name="Kagawa T.F."/>
            <person name="Liu W."/>
            <person name="Song Y."/>
            <person name="Salvetti E."/>
            <person name="Wrobel A."/>
            <person name="Rasinkangas P."/>
            <person name="Parkhill J."/>
            <person name="Rea M.C."/>
            <person name="O'Sullivan O."/>
            <person name="Ritari J."/>
            <person name="Douillard F.P."/>
            <person name="Paul Ross R."/>
            <person name="Yang R."/>
            <person name="Briner A.E."/>
            <person name="Felis G.E."/>
            <person name="de Vos W.M."/>
            <person name="Barrangou R."/>
            <person name="Klaenhammer T.R."/>
            <person name="Caufield P.W."/>
            <person name="Cui Y."/>
            <person name="Zhang H."/>
            <person name="O'Toole P.W."/>
        </authorList>
    </citation>
    <scope>NUCLEOTIDE SEQUENCE [LARGE SCALE GENOMIC DNA]</scope>
    <source>
        <strain evidence="7 8">DSM 20452</strain>
    </source>
</reference>
<accession>A0A0R2AS51</accession>
<evidence type="ECO:0000256" key="4">
    <source>
        <dbReference type="ARBA" id="ARBA00022801"/>
    </source>
</evidence>
<proteinExistence type="inferred from homology"/>
<keyword evidence="3 6" id="KW-0645">Protease</keyword>
<evidence type="ECO:0000256" key="6">
    <source>
        <dbReference type="RuleBase" id="RU364089"/>
    </source>
</evidence>
<comment type="caution">
    <text evidence="7">The sequence shown here is derived from an EMBL/GenBank/DDBJ whole genome shotgun (WGS) entry which is preliminary data.</text>
</comment>
<dbReference type="GO" id="GO:0006508">
    <property type="term" value="P:proteolysis"/>
    <property type="evidence" value="ECO:0007669"/>
    <property type="project" value="UniProtKB-KW"/>
</dbReference>
<evidence type="ECO:0000256" key="5">
    <source>
        <dbReference type="ARBA" id="ARBA00022997"/>
    </source>
</evidence>
<protein>
    <recommendedName>
        <fullName evidence="6">Dipeptidase</fullName>
        <ecNumber evidence="6">3.4.-.-</ecNumber>
    </recommendedName>
</protein>
<dbReference type="PANTHER" id="PTHR12994">
    <property type="entry name" value="SECERNIN"/>
    <property type="match status" value="1"/>
</dbReference>
<keyword evidence="5 6" id="KW-0224">Dipeptidase</keyword>
<keyword evidence="4 6" id="KW-0378">Hydrolase</keyword>
<dbReference type="PATRIC" id="fig|1423772.3.peg.1830"/>
<dbReference type="PANTHER" id="PTHR12994:SF17">
    <property type="entry name" value="LD30995P"/>
    <property type="match status" value="1"/>
</dbReference>
<dbReference type="GO" id="GO:0070004">
    <property type="term" value="F:cysteine-type exopeptidase activity"/>
    <property type="evidence" value="ECO:0007669"/>
    <property type="project" value="InterPro"/>
</dbReference>
<evidence type="ECO:0000313" key="8">
    <source>
        <dbReference type="Proteomes" id="UP000051612"/>
    </source>
</evidence>
<evidence type="ECO:0000256" key="1">
    <source>
        <dbReference type="ARBA" id="ARBA00001670"/>
    </source>
</evidence>
<dbReference type="EMBL" id="AYYN01000176">
    <property type="protein sequence ID" value="KRM70193.1"/>
    <property type="molecule type" value="Genomic_DNA"/>
</dbReference>
<dbReference type="AlphaFoldDB" id="A0A0R2AS51"/>
<dbReference type="InterPro" id="IPR047804">
    <property type="entry name" value="C69_dipept_A-like"/>
</dbReference>
<evidence type="ECO:0000256" key="2">
    <source>
        <dbReference type="ARBA" id="ARBA00007225"/>
    </source>
</evidence>
<comment type="catalytic activity">
    <reaction evidence="1">
        <text>an L-aminoacyl-L-amino acid + H2O = 2 an L-alpha-amino acid</text>
        <dbReference type="Rhea" id="RHEA:48940"/>
        <dbReference type="ChEBI" id="CHEBI:15377"/>
        <dbReference type="ChEBI" id="CHEBI:59869"/>
        <dbReference type="ChEBI" id="CHEBI:77460"/>
        <dbReference type="EC" id="3.4.13.19"/>
    </reaction>
</comment>
<gene>
    <name evidence="7" type="ORF">FC48_GL001718</name>
</gene>
<dbReference type="InterPro" id="IPR005322">
    <property type="entry name" value="Peptidase_C69"/>
</dbReference>
<name>A0A0R2AS51_9LACO</name>
<dbReference type="EC" id="3.4.-.-" evidence="6"/>